<evidence type="ECO:0000256" key="7">
    <source>
        <dbReference type="ARBA" id="ARBA00025902"/>
    </source>
</evidence>
<dbReference type="GO" id="GO:0140664">
    <property type="term" value="F:ATP-dependent DNA damage sensor activity"/>
    <property type="evidence" value="ECO:0007669"/>
    <property type="project" value="InterPro"/>
</dbReference>
<dbReference type="OrthoDB" id="276261at2759"/>
<dbReference type="InterPro" id="IPR027417">
    <property type="entry name" value="P-loop_NTPase"/>
</dbReference>
<dbReference type="STRING" id="1299270.R9AL58"/>
<sequence>MNAQPDPSHSIRAISVKNHTHSLAMDDDDAISAISNEWSIALLESRDVTHQVGLAAINNHTGRITLTQIADSVTYLKTLHHISLRGCAVDTPCTILVCNTSVGKTSTDQSSKSLLVAELLETHKPVNIKSMQRKQFNDVKGLEDIERFIVEDAHKDAALMILRAKYYAIAAASALFSYLESVQAVIYSPHSLSITYQEHEGTMFIESQTAKDLELTMSATNTNGVTMLSLLDSCHTPMGKRLLKSSILQPLSDRVIIENRLSAVKELVENEDILYSIQTSLKSLKNIDVDKVLMAVSKNDSKTVSQDQNIEKRISQLLTMRSIIHALANVHAALDGATSLLLKKLRDVSSSVSIYPIRHIFQDLYDDAFGQVVAAIDRNIHEDVNMGRCGGLLARNAKIYAIKAKQCELLDVARETYRENLDDLFDVTGQYAQTYDLPITCIYINNSFSMTLKTSDLGDADLPKEFINIAKYGAKVKAKNPSENNASRIRFTSIDLLKRNSRINDCLKEVYMLSRECVLSIRDVVVEALSSVYIASDAVAMLDLLLSLASAAIVHDYVKPKFTDTLAIKSARHPLLEKIESEKLVSNDVFLSDFGHFQIIEGPNMSGKSSFLRMVALILVMAGLGSYVPADYASIKLMDSILSRQTNNDILEQNLSTFAHEMATVSLILSASTCNTLVILDEIGRGTTPSEGFGIAYAIAEELIRRKSFALFATHFRQLSTYLQFMPGVVTLHLTTEVNPANEMDFQYKVVEGRSNEQHYGLQLAKTAGLPVEVLNEARRIVGELSNEDNAQDSCRVIVQARKIATRKQTILSITAKLRQICSNCSLSYEDLMAFIARLQRELVLTLESTGLGDSEAVDNEDVDESDAIEEDVEDKIDSNQFDDAKNANEIFDDGSSSISYGLTSSPMFISEEEDN</sequence>
<reference evidence="12" key="1">
    <citation type="journal article" date="2013" name="BMC Genomics">
        <title>Genome and transcriptome sequencing of the halophilic fungus Wallemia ichthyophaga: haloadaptations present and absent.</title>
        <authorList>
            <person name="Zajc J."/>
            <person name="Liu Y."/>
            <person name="Dai W."/>
            <person name="Yang Z."/>
            <person name="Hu J."/>
            <person name="Gostincar C."/>
            <person name="Gunde-Cimerman N."/>
        </authorList>
    </citation>
    <scope>NUCLEOTIDE SEQUENCE [LARGE SCALE GENOMIC DNA]</scope>
    <source>
        <strain evidence="12">EXF-994 / CBS 113033</strain>
    </source>
</reference>
<dbReference type="SUPFAM" id="SSF52540">
    <property type="entry name" value="P-loop containing nucleoside triphosphate hydrolases"/>
    <property type="match status" value="1"/>
</dbReference>
<dbReference type="GeneID" id="20376467"/>
<dbReference type="OMA" id="KMTMLYK"/>
<keyword evidence="3" id="KW-0547">Nucleotide-binding</keyword>
<dbReference type="InterPro" id="IPR000432">
    <property type="entry name" value="DNA_mismatch_repair_MutS_C"/>
</dbReference>
<feature type="domain" description="DNA mismatch repair proteins mutS family" evidence="10">
    <location>
        <begin position="676"/>
        <end position="692"/>
    </location>
</feature>
<keyword evidence="12" id="KW-1185">Reference proteome</keyword>
<dbReference type="SMART" id="SM00533">
    <property type="entry name" value="MUTSd"/>
    <property type="match status" value="1"/>
</dbReference>
<dbReference type="InterPro" id="IPR036678">
    <property type="entry name" value="MutS_con_dom_sf"/>
</dbReference>
<dbReference type="PIRSF" id="PIRSF005813">
    <property type="entry name" value="MSH2"/>
    <property type="match status" value="1"/>
</dbReference>
<dbReference type="GO" id="GO:0005524">
    <property type="term" value="F:ATP binding"/>
    <property type="evidence" value="ECO:0007669"/>
    <property type="project" value="UniProtKB-KW"/>
</dbReference>
<evidence type="ECO:0000256" key="8">
    <source>
        <dbReference type="ARBA" id="ARBA00073774"/>
    </source>
</evidence>
<protein>
    <recommendedName>
        <fullName evidence="2 8">DNA mismatch repair protein MSH3</fullName>
    </recommendedName>
    <alternativeName>
        <fullName evidence="2 8">DNA mismatch repair protein MSH3</fullName>
    </alternativeName>
</protein>
<dbReference type="KEGG" id="wic:J056_003515"/>
<dbReference type="SUPFAM" id="SSF48334">
    <property type="entry name" value="DNA repair protein MutS, domain III"/>
    <property type="match status" value="1"/>
</dbReference>
<evidence type="ECO:0000256" key="2">
    <source>
        <dbReference type="ARBA" id="ARBA00022151"/>
    </source>
</evidence>
<dbReference type="PANTHER" id="PTHR11361:SF21">
    <property type="entry name" value="MUTS PROTEIN HOMOLOG 4"/>
    <property type="match status" value="1"/>
</dbReference>
<organism evidence="11 12">
    <name type="scientific">Wallemia ichthyophaga (strain EXF-994 / CBS 113033)</name>
    <dbReference type="NCBI Taxonomy" id="1299270"/>
    <lineage>
        <taxon>Eukaryota</taxon>
        <taxon>Fungi</taxon>
        <taxon>Dikarya</taxon>
        <taxon>Basidiomycota</taxon>
        <taxon>Wallemiomycotina</taxon>
        <taxon>Wallemiomycetes</taxon>
        <taxon>Wallemiales</taxon>
        <taxon>Wallemiaceae</taxon>
        <taxon>Wallemia</taxon>
    </lineage>
</organism>
<comment type="subunit">
    <text evidence="7">Heterodimer consisting of MSH2-MSH3 (MutS beta). Forms a ternary complex with MutL alpha (MLH1-PMS1).</text>
</comment>
<name>R9AL58_WALI9</name>
<comment type="similarity">
    <text evidence="1">Belongs to the DNA mismatch repair MutS family.</text>
</comment>
<evidence type="ECO:0000256" key="9">
    <source>
        <dbReference type="SAM" id="MobiDB-lite"/>
    </source>
</evidence>
<keyword evidence="6" id="KW-0469">Meiosis</keyword>
<dbReference type="Pfam" id="PF05192">
    <property type="entry name" value="MutS_III"/>
    <property type="match status" value="1"/>
</dbReference>
<feature type="compositionally biased region" description="Acidic residues" evidence="9">
    <location>
        <begin position="856"/>
        <end position="875"/>
    </location>
</feature>
<dbReference type="Proteomes" id="UP000014064">
    <property type="component" value="Unassembled WGS sequence"/>
</dbReference>
<dbReference type="EMBL" id="KE007227">
    <property type="protein sequence ID" value="EOR02953.1"/>
    <property type="molecule type" value="Genomic_DNA"/>
</dbReference>
<evidence type="ECO:0000256" key="4">
    <source>
        <dbReference type="ARBA" id="ARBA00022840"/>
    </source>
</evidence>
<evidence type="ECO:0000259" key="10">
    <source>
        <dbReference type="PROSITE" id="PS00486"/>
    </source>
</evidence>
<dbReference type="GO" id="GO:0005634">
    <property type="term" value="C:nucleus"/>
    <property type="evidence" value="ECO:0007669"/>
    <property type="project" value="TreeGrafter"/>
</dbReference>
<dbReference type="Gene3D" id="3.30.420.110">
    <property type="entry name" value="MutS, connector domain"/>
    <property type="match status" value="1"/>
</dbReference>
<dbReference type="Gene3D" id="3.40.50.300">
    <property type="entry name" value="P-loop containing nucleotide triphosphate hydrolases"/>
    <property type="match status" value="1"/>
</dbReference>
<evidence type="ECO:0000256" key="5">
    <source>
        <dbReference type="ARBA" id="ARBA00023125"/>
    </source>
</evidence>
<evidence type="ECO:0000313" key="12">
    <source>
        <dbReference type="Proteomes" id="UP000014064"/>
    </source>
</evidence>
<dbReference type="PROSITE" id="PS00486">
    <property type="entry name" value="DNA_MISMATCH_REPAIR_2"/>
    <property type="match status" value="1"/>
</dbReference>
<proteinExistence type="inferred from homology"/>
<dbReference type="HOGENOM" id="CLU_002472_7_3_1"/>
<dbReference type="FunFam" id="3.40.50.300:FF:000870">
    <property type="entry name" value="MutS protein homolog 4"/>
    <property type="match status" value="1"/>
</dbReference>
<dbReference type="PANTHER" id="PTHR11361">
    <property type="entry name" value="DNA MISMATCH REPAIR PROTEIN MUTS FAMILY MEMBER"/>
    <property type="match status" value="1"/>
</dbReference>
<keyword evidence="5" id="KW-0238">DNA-binding</keyword>
<dbReference type="SMART" id="SM00534">
    <property type="entry name" value="MUTSac"/>
    <property type="match status" value="1"/>
</dbReference>
<dbReference type="SUPFAM" id="SSF53150">
    <property type="entry name" value="DNA repair protein MutS, domain II"/>
    <property type="match status" value="1"/>
</dbReference>
<evidence type="ECO:0000256" key="6">
    <source>
        <dbReference type="ARBA" id="ARBA00023254"/>
    </source>
</evidence>
<gene>
    <name evidence="11" type="ORF">J056_003515</name>
</gene>
<dbReference type="CDD" id="cd03243">
    <property type="entry name" value="ABC_MutS_homologs"/>
    <property type="match status" value="1"/>
</dbReference>
<feature type="region of interest" description="Disordered" evidence="9">
    <location>
        <begin position="854"/>
        <end position="916"/>
    </location>
</feature>
<evidence type="ECO:0000313" key="11">
    <source>
        <dbReference type="EMBL" id="EOR02953.1"/>
    </source>
</evidence>
<dbReference type="GO" id="GO:0007131">
    <property type="term" value="P:reciprocal meiotic recombination"/>
    <property type="evidence" value="ECO:0007669"/>
    <property type="project" value="TreeGrafter"/>
</dbReference>
<evidence type="ECO:0000256" key="1">
    <source>
        <dbReference type="ARBA" id="ARBA00006271"/>
    </source>
</evidence>
<dbReference type="InterPro" id="IPR011184">
    <property type="entry name" value="DNA_mismatch_repair_Msh2"/>
</dbReference>
<evidence type="ECO:0000256" key="3">
    <source>
        <dbReference type="ARBA" id="ARBA00022741"/>
    </source>
</evidence>
<dbReference type="InterPro" id="IPR045076">
    <property type="entry name" value="MutS"/>
</dbReference>
<dbReference type="InterPro" id="IPR036187">
    <property type="entry name" value="DNA_mismatch_repair_MutS_sf"/>
</dbReference>
<dbReference type="GO" id="GO:0006298">
    <property type="term" value="P:mismatch repair"/>
    <property type="evidence" value="ECO:0007669"/>
    <property type="project" value="InterPro"/>
</dbReference>
<feature type="compositionally biased region" description="Low complexity" evidence="9">
    <location>
        <begin position="896"/>
        <end position="906"/>
    </location>
</feature>
<dbReference type="eggNOG" id="KOG0220">
    <property type="taxonomic scope" value="Eukaryota"/>
</dbReference>
<dbReference type="RefSeq" id="XP_009267013.1">
    <property type="nucleotide sequence ID" value="XM_009268738.1"/>
</dbReference>
<dbReference type="Pfam" id="PF00488">
    <property type="entry name" value="MutS_V"/>
    <property type="match status" value="1"/>
</dbReference>
<accession>R9AL58</accession>
<dbReference type="InterPro" id="IPR007696">
    <property type="entry name" value="DNA_mismatch_repair_MutS_core"/>
</dbReference>
<keyword evidence="4" id="KW-0067">ATP-binding</keyword>
<dbReference type="AlphaFoldDB" id="R9AL58"/>
<dbReference type="GO" id="GO:0030983">
    <property type="term" value="F:mismatched DNA binding"/>
    <property type="evidence" value="ECO:0007669"/>
    <property type="project" value="InterPro"/>
</dbReference>
<dbReference type="Gene3D" id="1.10.1420.10">
    <property type="match status" value="2"/>
</dbReference>